<dbReference type="NCBIfam" id="TIGR00293">
    <property type="entry name" value="prefoldin subunit alpha"/>
    <property type="match status" value="1"/>
</dbReference>
<keyword evidence="3" id="KW-0175">Coiled coil</keyword>
<keyword evidence="5" id="KW-1185">Reference proteome</keyword>
<dbReference type="FunFam" id="1.10.287.370:FF:000004">
    <property type="entry name" value="Probable prefoldin subunit 5"/>
    <property type="match status" value="1"/>
</dbReference>
<dbReference type="AlphaFoldDB" id="A0A8J4UTW0"/>
<proteinExistence type="inferred from homology"/>
<comment type="caution">
    <text evidence="4">The sequence shown here is derived from an EMBL/GenBank/DDBJ whole genome shotgun (WGS) entry which is preliminary data.</text>
</comment>
<comment type="similarity">
    <text evidence="1">Belongs to the prefoldin subunit alpha family.</text>
</comment>
<dbReference type="SUPFAM" id="SSF46579">
    <property type="entry name" value="Prefoldin"/>
    <property type="match status" value="1"/>
</dbReference>
<dbReference type="GO" id="GO:0016272">
    <property type="term" value="C:prefoldin complex"/>
    <property type="evidence" value="ECO:0007669"/>
    <property type="project" value="InterPro"/>
</dbReference>
<dbReference type="EMBL" id="AJWJ01000122">
    <property type="protein sequence ID" value="KAF2074926.1"/>
    <property type="molecule type" value="Genomic_DNA"/>
</dbReference>
<evidence type="ECO:0000313" key="4">
    <source>
        <dbReference type="EMBL" id="KAF2074926.1"/>
    </source>
</evidence>
<dbReference type="GO" id="GO:1990115">
    <property type="term" value="P:RNA polymerase III assembly"/>
    <property type="evidence" value="ECO:0007669"/>
    <property type="project" value="TreeGrafter"/>
</dbReference>
<dbReference type="GO" id="GO:0005737">
    <property type="term" value="C:cytoplasm"/>
    <property type="evidence" value="ECO:0007669"/>
    <property type="project" value="TreeGrafter"/>
</dbReference>
<accession>A0A8J4UTW0</accession>
<evidence type="ECO:0000313" key="5">
    <source>
        <dbReference type="Proteomes" id="UP000695562"/>
    </source>
</evidence>
<evidence type="ECO:0008006" key="6">
    <source>
        <dbReference type="Google" id="ProtNLM"/>
    </source>
</evidence>
<evidence type="ECO:0000256" key="2">
    <source>
        <dbReference type="ARBA" id="ARBA00023186"/>
    </source>
</evidence>
<dbReference type="PANTHER" id="PTHR12674">
    <property type="entry name" value="PREFOLDIN SUBUNIT 5"/>
    <property type="match status" value="1"/>
</dbReference>
<dbReference type="InterPro" id="IPR011599">
    <property type="entry name" value="PFD_alpha_archaea"/>
</dbReference>
<reference evidence="4" key="1">
    <citation type="submission" date="2020-01" db="EMBL/GenBank/DDBJ databases">
        <title>Development of genomics and gene disruption for Polysphondylium violaceum indicates a role for the polyketide synthase stlB in stalk morphogenesis.</title>
        <authorList>
            <person name="Narita B."/>
            <person name="Kawabe Y."/>
            <person name="Kin K."/>
            <person name="Saito T."/>
            <person name="Gibbs R."/>
            <person name="Kuspa A."/>
            <person name="Muzny D."/>
            <person name="Queller D."/>
            <person name="Richards S."/>
            <person name="Strassman J."/>
            <person name="Sucgang R."/>
            <person name="Worley K."/>
            <person name="Schaap P."/>
        </authorList>
    </citation>
    <scope>NUCLEOTIDE SEQUENCE</scope>
    <source>
        <strain evidence="4">QSvi11</strain>
    </source>
</reference>
<dbReference type="GO" id="GO:0051082">
    <property type="term" value="F:unfolded protein binding"/>
    <property type="evidence" value="ECO:0007669"/>
    <property type="project" value="InterPro"/>
</dbReference>
<dbReference type="Pfam" id="PF02996">
    <property type="entry name" value="Prefoldin"/>
    <property type="match status" value="1"/>
</dbReference>
<dbReference type="Gene3D" id="1.10.287.370">
    <property type="match status" value="1"/>
</dbReference>
<dbReference type="Proteomes" id="UP000695562">
    <property type="component" value="Unassembled WGS sequence"/>
</dbReference>
<dbReference type="InterPro" id="IPR009053">
    <property type="entry name" value="Prefoldin"/>
</dbReference>
<protein>
    <recommendedName>
        <fullName evidence="6">Prefoldin subunit 5</fullName>
    </recommendedName>
</protein>
<keyword evidence="2" id="KW-0143">Chaperone</keyword>
<dbReference type="InterPro" id="IPR004127">
    <property type="entry name" value="Prefoldin_subunit_alpha"/>
</dbReference>
<dbReference type="GO" id="GO:1990113">
    <property type="term" value="P:RNA polymerase I assembly"/>
    <property type="evidence" value="ECO:0007669"/>
    <property type="project" value="TreeGrafter"/>
</dbReference>
<gene>
    <name evidence="4" type="ORF">CYY_003759</name>
</gene>
<dbReference type="GO" id="GO:0006457">
    <property type="term" value="P:protein folding"/>
    <property type="evidence" value="ECO:0007669"/>
    <property type="project" value="InterPro"/>
</dbReference>
<feature type="coiled-coil region" evidence="3">
    <location>
        <begin position="16"/>
        <end position="43"/>
    </location>
</feature>
<sequence>MSEAAPQQVNLATLSLDQLQMVKEQIEAEIQTLSESIGQLRHASNKYLEAKDAMGGLKGSDGKEMLVPLTSSIYLPGTINANEKVLVDVGTGYFVEMGIDKGQDFANRKVQLITDQINKVQSAINIKRSNLDTIIQVAQTKISLLRQQQQQQQQAQ</sequence>
<dbReference type="PANTHER" id="PTHR12674:SF2">
    <property type="entry name" value="PREFOLDIN SUBUNIT 5"/>
    <property type="match status" value="1"/>
</dbReference>
<evidence type="ECO:0000256" key="3">
    <source>
        <dbReference type="SAM" id="Coils"/>
    </source>
</evidence>
<dbReference type="OrthoDB" id="10267474at2759"/>
<organism evidence="4 5">
    <name type="scientific">Polysphondylium violaceum</name>
    <dbReference type="NCBI Taxonomy" id="133409"/>
    <lineage>
        <taxon>Eukaryota</taxon>
        <taxon>Amoebozoa</taxon>
        <taxon>Evosea</taxon>
        <taxon>Eumycetozoa</taxon>
        <taxon>Dictyostelia</taxon>
        <taxon>Dictyosteliales</taxon>
        <taxon>Dictyosteliaceae</taxon>
        <taxon>Polysphondylium</taxon>
    </lineage>
</organism>
<dbReference type="CDD" id="cd23157">
    <property type="entry name" value="Prefoldin_5"/>
    <property type="match status" value="1"/>
</dbReference>
<dbReference type="GO" id="GO:1990114">
    <property type="term" value="P:RNA polymerase II core complex assembly"/>
    <property type="evidence" value="ECO:0007669"/>
    <property type="project" value="TreeGrafter"/>
</dbReference>
<name>A0A8J4UTW0_9MYCE</name>
<evidence type="ECO:0000256" key="1">
    <source>
        <dbReference type="ARBA" id="ARBA00010048"/>
    </source>
</evidence>